<dbReference type="PANTHER" id="PTHR42791">
    <property type="entry name" value="GNAT FAMILY ACETYLTRANSFERASE"/>
    <property type="match status" value="1"/>
</dbReference>
<dbReference type="Gene3D" id="3.40.630.30">
    <property type="match status" value="1"/>
</dbReference>
<dbReference type="CDD" id="cd04301">
    <property type="entry name" value="NAT_SF"/>
    <property type="match status" value="1"/>
</dbReference>
<dbReference type="AlphaFoldDB" id="A0A4Q9MMN2"/>
<dbReference type="InterPro" id="IPR000182">
    <property type="entry name" value="GNAT_dom"/>
</dbReference>
<organism evidence="2">
    <name type="scientific">Dichomitus squalens</name>
    <dbReference type="NCBI Taxonomy" id="114155"/>
    <lineage>
        <taxon>Eukaryota</taxon>
        <taxon>Fungi</taxon>
        <taxon>Dikarya</taxon>
        <taxon>Basidiomycota</taxon>
        <taxon>Agaricomycotina</taxon>
        <taxon>Agaricomycetes</taxon>
        <taxon>Polyporales</taxon>
        <taxon>Polyporaceae</taxon>
        <taxon>Dichomitus</taxon>
    </lineage>
</organism>
<evidence type="ECO:0000313" key="2">
    <source>
        <dbReference type="EMBL" id="TBU27421.1"/>
    </source>
</evidence>
<dbReference type="PANTHER" id="PTHR42791:SF1">
    <property type="entry name" value="N-ACETYLTRANSFERASE DOMAIN-CONTAINING PROTEIN"/>
    <property type="match status" value="1"/>
</dbReference>
<feature type="domain" description="N-acetyltransferase" evidence="1">
    <location>
        <begin position="139"/>
        <end position="184"/>
    </location>
</feature>
<reference evidence="2" key="1">
    <citation type="submission" date="2019-01" db="EMBL/GenBank/DDBJ databases">
        <title>Draft genome sequences of three monokaryotic isolates of the white-rot basidiomycete fungus Dichomitus squalens.</title>
        <authorList>
            <consortium name="DOE Joint Genome Institute"/>
            <person name="Lopez S.C."/>
            <person name="Andreopoulos B."/>
            <person name="Pangilinan J."/>
            <person name="Lipzen A."/>
            <person name="Riley R."/>
            <person name="Ahrendt S."/>
            <person name="Ng V."/>
            <person name="Barry K."/>
            <person name="Daum C."/>
            <person name="Grigoriev I.V."/>
            <person name="Hilden K.S."/>
            <person name="Makela M.R."/>
            <person name="de Vries R.P."/>
        </authorList>
    </citation>
    <scope>NUCLEOTIDE SEQUENCE [LARGE SCALE GENOMIC DNA]</scope>
    <source>
        <strain evidence="2">OM18370.1</strain>
    </source>
</reference>
<accession>A0A4Q9MMN2</accession>
<dbReference type="OrthoDB" id="61113at2759"/>
<sequence>MAPSNVTIEFVENPSERLTEEATDIIASAMPGDPCAIALTGGNMTLLADFGRTMTRSLALTPRVSHMFTARDDTGALVGFTLFALPGELMFSTEEQREKGRVADYMSKLSPEGQEYFAGTMGQDVPKANDEVLGIEAAERNTYWCNLAMVRPDYQGKGICKAMFQLAYKEAAKTGATVALTTTNIINIPKYEGIGLDYRGERKFPSPWGEWSLYFFARATKEQDSLA</sequence>
<dbReference type="SUPFAM" id="SSF55729">
    <property type="entry name" value="Acyl-CoA N-acyltransferases (Nat)"/>
    <property type="match status" value="1"/>
</dbReference>
<proteinExistence type="predicted"/>
<protein>
    <recommendedName>
        <fullName evidence="1">N-acetyltransferase domain-containing protein</fullName>
    </recommendedName>
</protein>
<evidence type="ECO:0000259" key="1">
    <source>
        <dbReference type="Pfam" id="PF00583"/>
    </source>
</evidence>
<gene>
    <name evidence="2" type="ORF">BD311DRAFT_724089</name>
</gene>
<dbReference type="Proteomes" id="UP000292957">
    <property type="component" value="Unassembled WGS sequence"/>
</dbReference>
<dbReference type="InterPro" id="IPR052523">
    <property type="entry name" value="Trichothecene_AcTrans"/>
</dbReference>
<name>A0A4Q9MMN2_9APHY</name>
<dbReference type="EMBL" id="ML143432">
    <property type="protein sequence ID" value="TBU27421.1"/>
    <property type="molecule type" value="Genomic_DNA"/>
</dbReference>
<dbReference type="InterPro" id="IPR016181">
    <property type="entry name" value="Acyl_CoA_acyltransferase"/>
</dbReference>
<dbReference type="Pfam" id="PF00583">
    <property type="entry name" value="Acetyltransf_1"/>
    <property type="match status" value="1"/>
</dbReference>
<dbReference type="GO" id="GO:0016747">
    <property type="term" value="F:acyltransferase activity, transferring groups other than amino-acyl groups"/>
    <property type="evidence" value="ECO:0007669"/>
    <property type="project" value="InterPro"/>
</dbReference>